<gene>
    <name evidence="1" type="ORF">OB919_16090</name>
</gene>
<dbReference type="AlphaFoldDB" id="A0AAP2ZAC7"/>
<evidence type="ECO:0000313" key="1">
    <source>
        <dbReference type="EMBL" id="MCU4753486.1"/>
    </source>
</evidence>
<keyword evidence="2" id="KW-1185">Reference proteome</keyword>
<dbReference type="EMBL" id="JAOPJZ010000017">
    <property type="protein sequence ID" value="MCU4753486.1"/>
    <property type="molecule type" value="Genomic_DNA"/>
</dbReference>
<dbReference type="Proteomes" id="UP001321047">
    <property type="component" value="Unassembled WGS sequence"/>
</dbReference>
<protein>
    <submittedName>
        <fullName evidence="1">Uncharacterized protein</fullName>
    </submittedName>
</protein>
<proteinExistence type="predicted"/>
<evidence type="ECO:0000313" key="2">
    <source>
        <dbReference type="Proteomes" id="UP001321047"/>
    </source>
</evidence>
<dbReference type="RefSeq" id="WP_342809803.1">
    <property type="nucleotide sequence ID" value="NZ_JAOPJZ010000017.1"/>
</dbReference>
<comment type="caution">
    <text evidence="1">The sequence shown here is derived from an EMBL/GenBank/DDBJ whole genome shotgun (WGS) entry which is preliminary data.</text>
</comment>
<reference evidence="1 2" key="1">
    <citation type="submission" date="2022-09" db="EMBL/GenBank/DDBJ databases">
        <title>Enrichment on poylsaccharides allowed isolation of novel metabolic and taxonomic groups of Haloarchaea.</title>
        <authorList>
            <person name="Sorokin D.Y."/>
            <person name="Elcheninov A.G."/>
            <person name="Khizhniak T.V."/>
            <person name="Kolganova T.V."/>
            <person name="Kublanov I.V."/>
        </authorList>
    </citation>
    <scope>NUCLEOTIDE SEQUENCE [LARGE SCALE GENOMIC DNA]</scope>
    <source>
        <strain evidence="1 2">AArc-curdl1</strain>
    </source>
</reference>
<name>A0AAP2ZAC7_9EURY</name>
<accession>A0AAP2ZAC7</accession>
<organism evidence="1 2">
    <name type="scientific">Natronosalvus hydrolyticus</name>
    <dbReference type="NCBI Taxonomy" id="2979988"/>
    <lineage>
        <taxon>Archaea</taxon>
        <taxon>Methanobacteriati</taxon>
        <taxon>Methanobacteriota</taxon>
        <taxon>Stenosarchaea group</taxon>
        <taxon>Halobacteria</taxon>
        <taxon>Halobacteriales</taxon>
        <taxon>Natrialbaceae</taxon>
        <taxon>Natronosalvus</taxon>
    </lineage>
</organism>
<sequence>MGRQEIEAFEDRAKEILAHYGDNEISFESALTDLKDAHRKHQMQKWVEIPLRYRESHNGGVDRNQLIDDLSLYLNDYHEDQLTDWEFLEAVANESLKRVQLKHQYQTYYAVVNDNPPNWFHDPIVLCGEHADRNGVYRNKEKAVQARDTVREQSGNSDINAYKIHLEPVEKGETS</sequence>